<evidence type="ECO:0000313" key="3">
    <source>
        <dbReference type="EMBL" id="GFQ82151.1"/>
    </source>
</evidence>
<keyword evidence="2" id="KW-0812">Transmembrane</keyword>
<keyword evidence="2" id="KW-1133">Transmembrane helix</keyword>
<sequence>MVSNEDKDNDATKDRKMKFMKEKKKGKEEHMILIGSTYVFFFYFRVKNQYFLQTLRGLFYRLVQMYSLYLKVSTSLPNVNSPNDYFERLMSLRAGHEIRTLKNPI</sequence>
<keyword evidence="4" id="KW-1185">Reference proteome</keyword>
<comment type="caution">
    <text evidence="3">The sequence shown here is derived from an EMBL/GenBank/DDBJ whole genome shotgun (WGS) entry which is preliminary data.</text>
</comment>
<accession>A0A8X6FKC0</accession>
<dbReference type="EMBL" id="BMAO01012541">
    <property type="protein sequence ID" value="GFQ82151.1"/>
    <property type="molecule type" value="Genomic_DNA"/>
</dbReference>
<evidence type="ECO:0000313" key="4">
    <source>
        <dbReference type="Proteomes" id="UP000887116"/>
    </source>
</evidence>
<proteinExistence type="predicted"/>
<gene>
    <name evidence="3" type="ORF">TNCT_84601</name>
</gene>
<evidence type="ECO:0000256" key="1">
    <source>
        <dbReference type="SAM" id="MobiDB-lite"/>
    </source>
</evidence>
<protein>
    <submittedName>
        <fullName evidence="3">Uncharacterized protein</fullName>
    </submittedName>
</protein>
<feature type="region of interest" description="Disordered" evidence="1">
    <location>
        <begin position="1"/>
        <end position="21"/>
    </location>
</feature>
<dbReference type="Proteomes" id="UP000887116">
    <property type="component" value="Unassembled WGS sequence"/>
</dbReference>
<keyword evidence="2" id="KW-0472">Membrane</keyword>
<dbReference type="AlphaFoldDB" id="A0A8X6FKC0"/>
<reference evidence="3" key="1">
    <citation type="submission" date="2020-07" db="EMBL/GenBank/DDBJ databases">
        <title>Multicomponent nature underlies the extraordinary mechanical properties of spider dragline silk.</title>
        <authorList>
            <person name="Kono N."/>
            <person name="Nakamura H."/>
            <person name="Mori M."/>
            <person name="Yoshida Y."/>
            <person name="Ohtoshi R."/>
            <person name="Malay A.D."/>
            <person name="Moran D.A.P."/>
            <person name="Tomita M."/>
            <person name="Numata K."/>
            <person name="Arakawa K."/>
        </authorList>
    </citation>
    <scope>NUCLEOTIDE SEQUENCE</scope>
</reference>
<name>A0A8X6FKC0_TRICU</name>
<feature type="transmembrane region" description="Helical" evidence="2">
    <location>
        <begin position="30"/>
        <end position="46"/>
    </location>
</feature>
<evidence type="ECO:0000256" key="2">
    <source>
        <dbReference type="SAM" id="Phobius"/>
    </source>
</evidence>
<organism evidence="3 4">
    <name type="scientific">Trichonephila clavata</name>
    <name type="common">Joro spider</name>
    <name type="synonym">Nephila clavata</name>
    <dbReference type="NCBI Taxonomy" id="2740835"/>
    <lineage>
        <taxon>Eukaryota</taxon>
        <taxon>Metazoa</taxon>
        <taxon>Ecdysozoa</taxon>
        <taxon>Arthropoda</taxon>
        <taxon>Chelicerata</taxon>
        <taxon>Arachnida</taxon>
        <taxon>Araneae</taxon>
        <taxon>Araneomorphae</taxon>
        <taxon>Entelegynae</taxon>
        <taxon>Araneoidea</taxon>
        <taxon>Nephilidae</taxon>
        <taxon>Trichonephila</taxon>
    </lineage>
</organism>